<evidence type="ECO:0000256" key="3">
    <source>
        <dbReference type="ARBA" id="ARBA00023163"/>
    </source>
</evidence>
<feature type="domain" description="HTH araC/xylS-type" evidence="4">
    <location>
        <begin position="222"/>
        <end position="320"/>
    </location>
</feature>
<dbReference type="SUPFAM" id="SSF52317">
    <property type="entry name" value="Class I glutamine amidotransferase-like"/>
    <property type="match status" value="1"/>
</dbReference>
<evidence type="ECO:0000313" key="5">
    <source>
        <dbReference type="EMBL" id="MFD2264746.1"/>
    </source>
</evidence>
<dbReference type="InterPro" id="IPR052158">
    <property type="entry name" value="INH-QAR"/>
</dbReference>
<accession>A0ABW5DW92</accession>
<dbReference type="Pfam" id="PF01965">
    <property type="entry name" value="DJ-1_PfpI"/>
    <property type="match status" value="1"/>
</dbReference>
<reference evidence="6" key="1">
    <citation type="journal article" date="2019" name="Int. J. Syst. Evol. Microbiol.">
        <title>The Global Catalogue of Microorganisms (GCM) 10K type strain sequencing project: providing services to taxonomists for standard genome sequencing and annotation.</title>
        <authorList>
            <consortium name="The Broad Institute Genomics Platform"/>
            <consortium name="The Broad Institute Genome Sequencing Center for Infectious Disease"/>
            <person name="Wu L."/>
            <person name="Ma J."/>
        </authorList>
    </citation>
    <scope>NUCLEOTIDE SEQUENCE [LARGE SCALE GENOMIC DNA]</scope>
    <source>
        <strain evidence="6">CGMCC 1.19062</strain>
    </source>
</reference>
<dbReference type="PROSITE" id="PS01124">
    <property type="entry name" value="HTH_ARAC_FAMILY_2"/>
    <property type="match status" value="1"/>
</dbReference>
<dbReference type="InterPro" id="IPR009057">
    <property type="entry name" value="Homeodomain-like_sf"/>
</dbReference>
<dbReference type="InterPro" id="IPR018060">
    <property type="entry name" value="HTH_AraC"/>
</dbReference>
<sequence>MPIETSIANPLVVTLAYDGLCTFEFGVAVELFGLSRPEMGPNWYRFAVAGLDEGPMRATGGVRVVADGGLDLLAEAGTIVIPGWKGVDVPVPEVLSTALRAAHGRGARIMTICSGVFALAATGLLDGRRATTHWRYIDRLKAAYPAIEVAPDVLYVDEGQLLTSAGSAAGIDLGLHLVRRDFGTEFANAVARRLVVPPHREGGQAQFIERPVPTVREGQRLGPLLDRMRRSLDQDLNIAGMAQDAGMSQRTFLRRFKSTTGTTPGEWLLNERLSHARALLEGGQRSIEDIAAACGFGSTATLRHHFRQRLATSPAAYRARFAG</sequence>
<protein>
    <submittedName>
        <fullName evidence="5">Transcriptional regulator FtrA</fullName>
    </submittedName>
</protein>
<dbReference type="CDD" id="cd03137">
    <property type="entry name" value="GATase1_AraC_1"/>
    <property type="match status" value="1"/>
</dbReference>
<dbReference type="SMART" id="SM00342">
    <property type="entry name" value="HTH_ARAC"/>
    <property type="match status" value="1"/>
</dbReference>
<evidence type="ECO:0000256" key="2">
    <source>
        <dbReference type="ARBA" id="ARBA00023125"/>
    </source>
</evidence>
<dbReference type="PANTHER" id="PTHR43130">
    <property type="entry name" value="ARAC-FAMILY TRANSCRIPTIONAL REGULATOR"/>
    <property type="match status" value="1"/>
</dbReference>
<dbReference type="Gene3D" id="1.10.10.60">
    <property type="entry name" value="Homeodomain-like"/>
    <property type="match status" value="1"/>
</dbReference>
<comment type="caution">
    <text evidence="5">The sequence shown here is derived from an EMBL/GenBank/DDBJ whole genome shotgun (WGS) entry which is preliminary data.</text>
</comment>
<keyword evidence="2" id="KW-0238">DNA-binding</keyword>
<keyword evidence="1" id="KW-0805">Transcription regulation</keyword>
<dbReference type="SUPFAM" id="SSF46689">
    <property type="entry name" value="Homeodomain-like"/>
    <property type="match status" value="2"/>
</dbReference>
<dbReference type="InterPro" id="IPR029062">
    <property type="entry name" value="Class_I_gatase-like"/>
</dbReference>
<gene>
    <name evidence="5" type="primary">ftrA</name>
    <name evidence="5" type="ORF">ACFSM5_17710</name>
</gene>
<organism evidence="5 6">
    <name type="scientific">Lacibacterium aquatile</name>
    <dbReference type="NCBI Taxonomy" id="1168082"/>
    <lineage>
        <taxon>Bacteria</taxon>
        <taxon>Pseudomonadati</taxon>
        <taxon>Pseudomonadota</taxon>
        <taxon>Alphaproteobacteria</taxon>
        <taxon>Rhodospirillales</taxon>
        <taxon>Rhodospirillaceae</taxon>
    </lineage>
</organism>
<proteinExistence type="predicted"/>
<dbReference type="PROSITE" id="PS00041">
    <property type="entry name" value="HTH_ARAC_FAMILY_1"/>
    <property type="match status" value="1"/>
</dbReference>
<dbReference type="Pfam" id="PF12833">
    <property type="entry name" value="HTH_18"/>
    <property type="match status" value="1"/>
</dbReference>
<dbReference type="InterPro" id="IPR018062">
    <property type="entry name" value="HTH_AraC-typ_CS"/>
</dbReference>
<evidence type="ECO:0000259" key="4">
    <source>
        <dbReference type="PROSITE" id="PS01124"/>
    </source>
</evidence>
<name>A0ABW5DW92_9PROT</name>
<dbReference type="Proteomes" id="UP001597295">
    <property type="component" value="Unassembled WGS sequence"/>
</dbReference>
<dbReference type="NCBIfam" id="NF006902">
    <property type="entry name" value="PRK09393.1"/>
    <property type="match status" value="1"/>
</dbReference>
<keyword evidence="6" id="KW-1185">Reference proteome</keyword>
<dbReference type="InterPro" id="IPR002818">
    <property type="entry name" value="DJ-1/PfpI"/>
</dbReference>
<evidence type="ECO:0000256" key="1">
    <source>
        <dbReference type="ARBA" id="ARBA00023015"/>
    </source>
</evidence>
<evidence type="ECO:0000313" key="6">
    <source>
        <dbReference type="Proteomes" id="UP001597295"/>
    </source>
</evidence>
<dbReference type="RefSeq" id="WP_379877864.1">
    <property type="nucleotide sequence ID" value="NZ_JBHUIP010000014.1"/>
</dbReference>
<dbReference type="PANTHER" id="PTHR43130:SF3">
    <property type="entry name" value="HTH-TYPE TRANSCRIPTIONAL REGULATOR RV1931C"/>
    <property type="match status" value="1"/>
</dbReference>
<keyword evidence="3" id="KW-0804">Transcription</keyword>
<dbReference type="Gene3D" id="3.40.50.880">
    <property type="match status" value="1"/>
</dbReference>
<dbReference type="EMBL" id="JBHUIP010000014">
    <property type="protein sequence ID" value="MFD2264746.1"/>
    <property type="molecule type" value="Genomic_DNA"/>
</dbReference>